<dbReference type="InterPro" id="IPR043129">
    <property type="entry name" value="ATPase_NBD"/>
</dbReference>
<evidence type="ECO:0000313" key="6">
    <source>
        <dbReference type="EMBL" id="KAK0417953.1"/>
    </source>
</evidence>
<evidence type="ECO:0000256" key="2">
    <source>
        <dbReference type="ARBA" id="ARBA00022741"/>
    </source>
</evidence>
<dbReference type="GO" id="GO:0005524">
    <property type="term" value="F:ATP binding"/>
    <property type="evidence" value="ECO:0007669"/>
    <property type="project" value="UniProtKB-KW"/>
</dbReference>
<feature type="region of interest" description="Disordered" evidence="5">
    <location>
        <begin position="505"/>
        <end position="552"/>
    </location>
</feature>
<accession>A0AA39I515</accession>
<name>A0AA39I515_9BILA</name>
<dbReference type="FunFam" id="3.30.420.40:FF:000171">
    <property type="entry name" value="Heat shock 70 kDa protein 4"/>
    <property type="match status" value="2"/>
</dbReference>
<dbReference type="SUPFAM" id="SSF53067">
    <property type="entry name" value="Actin-like ATPase domain"/>
    <property type="match status" value="2"/>
</dbReference>
<dbReference type="InterPro" id="IPR018181">
    <property type="entry name" value="Heat_shock_70_CS"/>
</dbReference>
<dbReference type="GO" id="GO:0005634">
    <property type="term" value="C:nucleus"/>
    <property type="evidence" value="ECO:0007669"/>
    <property type="project" value="TreeGrafter"/>
</dbReference>
<dbReference type="SUPFAM" id="SSF100934">
    <property type="entry name" value="Heat shock protein 70kD (HSP70), C-terminal subdomain"/>
    <property type="match status" value="1"/>
</dbReference>
<dbReference type="Gene3D" id="3.30.420.40">
    <property type="match status" value="2"/>
</dbReference>
<keyword evidence="2" id="KW-0547">Nucleotide-binding</keyword>
<dbReference type="FunFam" id="3.90.640.10:FF:000004">
    <property type="entry name" value="Heat shock 70 kDa protein 4"/>
    <property type="match status" value="1"/>
</dbReference>
<gene>
    <name evidence="6" type="ORF">QR680_013296</name>
</gene>
<dbReference type="AlphaFoldDB" id="A0AA39I515"/>
<dbReference type="InterPro" id="IPR029047">
    <property type="entry name" value="HSP70_peptide-bd_sf"/>
</dbReference>
<dbReference type="Gene3D" id="1.20.1270.10">
    <property type="match status" value="1"/>
</dbReference>
<dbReference type="Pfam" id="PF00012">
    <property type="entry name" value="HSP70"/>
    <property type="match status" value="1"/>
</dbReference>
<feature type="compositionally biased region" description="Low complexity" evidence="5">
    <location>
        <begin position="511"/>
        <end position="529"/>
    </location>
</feature>
<evidence type="ECO:0000256" key="5">
    <source>
        <dbReference type="SAM" id="MobiDB-lite"/>
    </source>
</evidence>
<keyword evidence="7" id="KW-1185">Reference proteome</keyword>
<organism evidence="6 7">
    <name type="scientific">Steinernema hermaphroditum</name>
    <dbReference type="NCBI Taxonomy" id="289476"/>
    <lineage>
        <taxon>Eukaryota</taxon>
        <taxon>Metazoa</taxon>
        <taxon>Ecdysozoa</taxon>
        <taxon>Nematoda</taxon>
        <taxon>Chromadorea</taxon>
        <taxon>Rhabditida</taxon>
        <taxon>Tylenchina</taxon>
        <taxon>Panagrolaimomorpha</taxon>
        <taxon>Strongyloidoidea</taxon>
        <taxon>Steinernematidae</taxon>
        <taxon>Steinernema</taxon>
    </lineage>
</organism>
<dbReference type="Proteomes" id="UP001175271">
    <property type="component" value="Unassembled WGS sequence"/>
</dbReference>
<comment type="similarity">
    <text evidence="1">Belongs to the heat shock protein 70 family.</text>
</comment>
<keyword evidence="3" id="KW-0067">ATP-binding</keyword>
<dbReference type="SUPFAM" id="SSF100920">
    <property type="entry name" value="Heat shock protein 70kD (HSP70), peptide-binding domain"/>
    <property type="match status" value="1"/>
</dbReference>
<dbReference type="InterPro" id="IPR013126">
    <property type="entry name" value="Hsp_70_fam"/>
</dbReference>
<evidence type="ECO:0000256" key="1">
    <source>
        <dbReference type="ARBA" id="ARBA00007381"/>
    </source>
</evidence>
<dbReference type="FunFam" id="1.20.1270.10:FF:000002">
    <property type="entry name" value="Heat shock 70 kDa protein 4"/>
    <property type="match status" value="1"/>
</dbReference>
<dbReference type="PROSITE" id="PS01036">
    <property type="entry name" value="HSP70_3"/>
    <property type="match status" value="1"/>
</dbReference>
<dbReference type="GO" id="GO:0005829">
    <property type="term" value="C:cytosol"/>
    <property type="evidence" value="ECO:0007669"/>
    <property type="project" value="TreeGrafter"/>
</dbReference>
<dbReference type="GO" id="GO:0140662">
    <property type="term" value="F:ATP-dependent protein folding chaperone"/>
    <property type="evidence" value="ECO:0007669"/>
    <property type="project" value="InterPro"/>
</dbReference>
<dbReference type="GO" id="GO:0006950">
    <property type="term" value="P:response to stress"/>
    <property type="evidence" value="ECO:0007669"/>
    <property type="project" value="UniProtKB-ARBA"/>
</dbReference>
<dbReference type="PRINTS" id="PR00301">
    <property type="entry name" value="HEATSHOCK70"/>
</dbReference>
<dbReference type="InterPro" id="IPR029048">
    <property type="entry name" value="HSP70_C_sf"/>
</dbReference>
<dbReference type="EMBL" id="JAUCMV010000002">
    <property type="protein sequence ID" value="KAK0417953.1"/>
    <property type="molecule type" value="Genomic_DNA"/>
</dbReference>
<dbReference type="FunFam" id="3.30.30.30:FF:000002">
    <property type="entry name" value="Heat shock 70 kDa protein 4"/>
    <property type="match status" value="1"/>
</dbReference>
<evidence type="ECO:0000256" key="4">
    <source>
        <dbReference type="SAM" id="Coils"/>
    </source>
</evidence>
<evidence type="ECO:0000256" key="3">
    <source>
        <dbReference type="ARBA" id="ARBA00022840"/>
    </source>
</evidence>
<keyword evidence="4" id="KW-0175">Coiled coil</keyword>
<evidence type="ECO:0000313" key="7">
    <source>
        <dbReference type="Proteomes" id="UP001175271"/>
    </source>
</evidence>
<reference evidence="6" key="1">
    <citation type="submission" date="2023-06" db="EMBL/GenBank/DDBJ databases">
        <title>Genomic analysis of the entomopathogenic nematode Steinernema hermaphroditum.</title>
        <authorList>
            <person name="Schwarz E.M."/>
            <person name="Heppert J.K."/>
            <person name="Baniya A."/>
            <person name="Schwartz H.T."/>
            <person name="Tan C.-H."/>
            <person name="Antoshechkin I."/>
            <person name="Sternberg P.W."/>
            <person name="Goodrich-Blair H."/>
            <person name="Dillman A.R."/>
        </authorList>
    </citation>
    <scope>NUCLEOTIDE SEQUENCE</scope>
    <source>
        <strain evidence="6">PS9179</strain>
        <tissue evidence="6">Whole animal</tissue>
    </source>
</reference>
<proteinExistence type="inferred from homology"/>
<dbReference type="Gene3D" id="3.30.30.30">
    <property type="match status" value="1"/>
</dbReference>
<feature type="coiled-coil region" evidence="4">
    <location>
        <begin position="577"/>
        <end position="607"/>
    </location>
</feature>
<dbReference type="PANTHER" id="PTHR45639">
    <property type="entry name" value="HSC70CB, ISOFORM G-RELATED"/>
    <property type="match status" value="1"/>
</dbReference>
<dbReference type="PANTHER" id="PTHR45639:SF4">
    <property type="entry name" value="HSC70CB, ISOFORM G"/>
    <property type="match status" value="1"/>
</dbReference>
<protein>
    <submittedName>
        <fullName evidence="6">Uncharacterized protein</fullName>
    </submittedName>
</protein>
<dbReference type="Gene3D" id="2.60.34.10">
    <property type="entry name" value="Substrate Binding Domain Of DNAk, Chain A, domain 1"/>
    <property type="match status" value="1"/>
</dbReference>
<sequence>MSVVGFDLGNLNCYIAVAKQGGIEVITNDYSLHATPSCVAYGTKNRAMGVSARQKVNTNFKSTVINFKQLIGRKFSDPIVQAVRPYVPCEMVQMPNDNVGLKVNYLGESRILAPEQVAAALLVKLKQTTEHGVTEIKKVSDCVISVPFYFTDVQRRSLLAAASTAELNCLRIVNENTAVAIAYGIYKQDLPEEHDLSKLVVFLDVGHIATQASLVAFNKGKLTMLGATYDLSVGGLHFDALIRNYFREAFLEKYRIDAAKNPRAWLRLLDESERLKKQMSANSTPIPLNIECFMDDKDVTGQMQRSEFEEMATPLFGKIRELLVRLLQETGRKPEEIAEIEIIGGSSRIPMVRTIVNEIFGKDAKTTMNQDEAVARGAALQCAILSPTFRVREFNVKDNQPYDIELSWDNGEATNTVFSKGDEFPFSKVITFFRKEPFQIDAQYANSASVPHTVHHIGSWKVNNIVAPDNENRKVKVKVRVNPNGLFSICNATQYDTVVVPVEEPKEEAPATEAPATEAPATEAPAAEAGGEQPNTEAATDVTPMETDSEPKLKTKVVATELPIQDMTAVSFNVNQLTQLEREMQSVDLAEKRKEDAKNALEEYVYDMRDKLSGAYSEFVDAQELMSFKDALTLTEDWLYDEGEDAPLPEYESRLAELKKTGDPIVERYREHESRTETIEESAAVVESVAADVADACP</sequence>
<comment type="caution">
    <text evidence="6">The sequence shown here is derived from an EMBL/GenBank/DDBJ whole genome shotgun (WGS) entry which is preliminary data.</text>
</comment>
<dbReference type="Gene3D" id="3.90.640.10">
    <property type="entry name" value="Actin, Chain A, domain 4"/>
    <property type="match status" value="1"/>
</dbReference>